<reference evidence="3 4" key="1">
    <citation type="submission" date="2020-07" db="EMBL/GenBank/DDBJ databases">
        <title>Sequencing the genomes of 1000 actinobacteria strains.</title>
        <authorList>
            <person name="Klenk H.-P."/>
        </authorList>
    </citation>
    <scope>NUCLEOTIDE SEQUENCE [LARGE SCALE GENOMIC DNA]</scope>
    <source>
        <strain evidence="3 4">DSM 45975</strain>
    </source>
</reference>
<keyword evidence="1" id="KW-0472">Membrane</keyword>
<dbReference type="Proteomes" id="UP000569329">
    <property type="component" value="Unassembled WGS sequence"/>
</dbReference>
<feature type="domain" description="LppM" evidence="2">
    <location>
        <begin position="30"/>
        <end position="179"/>
    </location>
</feature>
<sequence length="225" mass="24330">MRVTKDRHRSGAALVLLVMLGSLLLSGCLRANVSMTFSENDRVSGEVLVAVRRPANQEPFRLRVPREFRERVHTTPYSENGRVGSTLSFDNLTFGEAEQLGRALGGSNSRYDFSIKRAGSLIEVHGSVDLTPLDQTNSSVVVRINTVGEVTTTNGKNSSGTITWRPQPGEVTELSATFQHSDSGGGTWLNWTLMIGALTLGVAALVAKLALDNHRRTHGDAESVA</sequence>
<keyword evidence="1" id="KW-0812">Transmembrane</keyword>
<evidence type="ECO:0000313" key="3">
    <source>
        <dbReference type="EMBL" id="MBA8825639.1"/>
    </source>
</evidence>
<evidence type="ECO:0000256" key="1">
    <source>
        <dbReference type="SAM" id="Phobius"/>
    </source>
</evidence>
<comment type="caution">
    <text evidence="3">The sequence shown here is derived from an EMBL/GenBank/DDBJ whole genome shotgun (WGS) entry which is preliminary data.</text>
</comment>
<dbReference type="PROSITE" id="PS51257">
    <property type="entry name" value="PROKAR_LIPOPROTEIN"/>
    <property type="match status" value="1"/>
</dbReference>
<gene>
    <name evidence="3" type="ORF">FHX42_003005</name>
</gene>
<dbReference type="EMBL" id="JACGWZ010000004">
    <property type="protein sequence ID" value="MBA8825639.1"/>
    <property type="molecule type" value="Genomic_DNA"/>
</dbReference>
<proteinExistence type="predicted"/>
<evidence type="ECO:0000259" key="2">
    <source>
        <dbReference type="Pfam" id="PF21946"/>
    </source>
</evidence>
<name>A0A839DY29_9PSEU</name>
<dbReference type="Pfam" id="PF21946">
    <property type="entry name" value="LppM"/>
    <property type="match status" value="1"/>
</dbReference>
<dbReference type="InterPro" id="IPR053807">
    <property type="entry name" value="LppM"/>
</dbReference>
<accession>A0A839DY29</accession>
<keyword evidence="1" id="KW-1133">Transmembrane helix</keyword>
<keyword evidence="4" id="KW-1185">Reference proteome</keyword>
<dbReference type="AlphaFoldDB" id="A0A839DY29"/>
<feature type="transmembrane region" description="Helical" evidence="1">
    <location>
        <begin position="188"/>
        <end position="207"/>
    </location>
</feature>
<organism evidence="3 4">
    <name type="scientific">Halosaccharopolyspora lacisalsi</name>
    <dbReference type="NCBI Taxonomy" id="1000566"/>
    <lineage>
        <taxon>Bacteria</taxon>
        <taxon>Bacillati</taxon>
        <taxon>Actinomycetota</taxon>
        <taxon>Actinomycetes</taxon>
        <taxon>Pseudonocardiales</taxon>
        <taxon>Pseudonocardiaceae</taxon>
        <taxon>Halosaccharopolyspora</taxon>
    </lineage>
</organism>
<dbReference type="RefSeq" id="WP_220480374.1">
    <property type="nucleotide sequence ID" value="NZ_JACGWZ010000004.1"/>
</dbReference>
<protein>
    <recommendedName>
        <fullName evidence="2">LppM domain-containing protein</fullName>
    </recommendedName>
</protein>
<evidence type="ECO:0000313" key="4">
    <source>
        <dbReference type="Proteomes" id="UP000569329"/>
    </source>
</evidence>